<gene>
    <name evidence="1" type="ORF">PQG43_05390</name>
</gene>
<dbReference type="EMBL" id="JARJOW010000003">
    <property type="protein sequence ID" value="MDF5690287.1"/>
    <property type="molecule type" value="Genomic_DNA"/>
</dbReference>
<dbReference type="RefSeq" id="WP_276343953.1">
    <property type="nucleotide sequence ID" value="NZ_JARJOW010000003.1"/>
</dbReference>
<reference evidence="1 2" key="1">
    <citation type="submission" date="2023-03" db="EMBL/GenBank/DDBJ databases">
        <title>Genome sequencing of Aquirufa.</title>
        <authorList>
            <person name="Pitt A."/>
            <person name="Hahn M.W."/>
        </authorList>
    </citation>
    <scope>NUCLEOTIDE SEQUENCE [LARGE SCALE GENOMIC DNA]</scope>
    <source>
        <strain evidence="1 2">WAEICH-18A</strain>
    </source>
</reference>
<name>A0ABT6BIK2_9BACT</name>
<dbReference type="Proteomes" id="UP001321344">
    <property type="component" value="Unassembled WGS sequence"/>
</dbReference>
<evidence type="ECO:0008006" key="3">
    <source>
        <dbReference type="Google" id="ProtNLM"/>
    </source>
</evidence>
<accession>A0ABT6BIK2</accession>
<evidence type="ECO:0000313" key="1">
    <source>
        <dbReference type="EMBL" id="MDF5690287.1"/>
    </source>
</evidence>
<organism evidence="1 2">
    <name type="scientific">Aquirufa aurantiipilula</name>
    <dbReference type="NCBI Taxonomy" id="2696561"/>
    <lineage>
        <taxon>Bacteria</taxon>
        <taxon>Pseudomonadati</taxon>
        <taxon>Bacteroidota</taxon>
        <taxon>Cytophagia</taxon>
        <taxon>Cytophagales</taxon>
        <taxon>Flectobacillaceae</taxon>
        <taxon>Aquirufa</taxon>
    </lineage>
</organism>
<comment type="caution">
    <text evidence="1">The sequence shown here is derived from an EMBL/GenBank/DDBJ whole genome shotgun (WGS) entry which is preliminary data.</text>
</comment>
<proteinExistence type="predicted"/>
<evidence type="ECO:0000313" key="2">
    <source>
        <dbReference type="Proteomes" id="UP001321344"/>
    </source>
</evidence>
<protein>
    <recommendedName>
        <fullName evidence="3">DNA-binding protein</fullName>
    </recommendedName>
</protein>
<keyword evidence="2" id="KW-1185">Reference proteome</keyword>
<sequence length="81" mass="9574">MFETQTILEKMTENDISSDEYSPAPGVITSLSQLTREQFLELISCDHPEAKKYRRYAKKEYQYRNMSYQALNDFLNHNSNT</sequence>